<feature type="domain" description="Ionotropic receptor 75a N-terminal" evidence="17">
    <location>
        <begin position="10"/>
        <end position="98"/>
    </location>
</feature>
<dbReference type="Pfam" id="PF00060">
    <property type="entry name" value="Lig_chan"/>
    <property type="match status" value="1"/>
</dbReference>
<evidence type="ECO:0000256" key="1">
    <source>
        <dbReference type="ARBA" id="ARBA00004651"/>
    </source>
</evidence>
<dbReference type="InterPro" id="IPR001320">
    <property type="entry name" value="Iontro_rcpt_C"/>
</dbReference>
<keyword evidence="8 13" id="KW-0472">Membrane</keyword>
<keyword evidence="12" id="KW-0407">Ion channel</keyword>
<evidence type="ECO:0000256" key="7">
    <source>
        <dbReference type="ARBA" id="ARBA00023065"/>
    </source>
</evidence>
<dbReference type="InParanoid" id="A0A6L2QAE0"/>
<keyword evidence="5 13" id="KW-0812">Transmembrane</keyword>
<feature type="non-terminal residue" evidence="18">
    <location>
        <position position="1"/>
    </location>
</feature>
<evidence type="ECO:0000256" key="14">
    <source>
        <dbReference type="SAM" id="SignalP"/>
    </source>
</evidence>
<evidence type="ECO:0000259" key="17">
    <source>
        <dbReference type="Pfam" id="PF24576"/>
    </source>
</evidence>
<dbReference type="Pfam" id="PF24576">
    <property type="entry name" value="IR75A_N"/>
    <property type="match status" value="1"/>
</dbReference>
<reference evidence="19" key="1">
    <citation type="submission" date="2020-01" db="EMBL/GenBank/DDBJ databases">
        <title>Draft genome sequence of the Termite Coptotermes fromosanus.</title>
        <authorList>
            <person name="Itakura S."/>
            <person name="Yosikawa Y."/>
            <person name="Umezawa K."/>
        </authorList>
    </citation>
    <scope>NUCLEOTIDE SEQUENCE [LARGE SCALE GENOMIC DNA]</scope>
</reference>
<protein>
    <recommendedName>
        <fullName evidence="20">Ionotropic glutamate receptor L-glutamate and glycine-binding domain-containing protein</fullName>
    </recommendedName>
</protein>
<feature type="domain" description="Ionotropic glutamate receptor C-terminal" evidence="15">
    <location>
        <begin position="246"/>
        <end position="470"/>
    </location>
</feature>
<accession>A0A6L2QAE0</accession>
<evidence type="ECO:0000256" key="4">
    <source>
        <dbReference type="ARBA" id="ARBA00022475"/>
    </source>
</evidence>
<name>A0A6L2QAE0_COPFO</name>
<dbReference type="EMBL" id="BLKM01001292">
    <property type="protein sequence ID" value="GFG39908.1"/>
    <property type="molecule type" value="Genomic_DNA"/>
</dbReference>
<keyword evidence="6 13" id="KW-1133">Transmembrane helix</keyword>
<evidence type="ECO:0000256" key="2">
    <source>
        <dbReference type="ARBA" id="ARBA00008685"/>
    </source>
</evidence>
<dbReference type="Gene3D" id="1.10.287.70">
    <property type="match status" value="1"/>
</dbReference>
<evidence type="ECO:0000256" key="9">
    <source>
        <dbReference type="ARBA" id="ARBA00023170"/>
    </source>
</evidence>
<evidence type="ECO:0000259" key="16">
    <source>
        <dbReference type="Pfam" id="PF10613"/>
    </source>
</evidence>
<evidence type="ECO:0000256" key="5">
    <source>
        <dbReference type="ARBA" id="ARBA00022692"/>
    </source>
</evidence>
<evidence type="ECO:0000313" key="19">
    <source>
        <dbReference type="Proteomes" id="UP000502823"/>
    </source>
</evidence>
<dbReference type="Proteomes" id="UP000502823">
    <property type="component" value="Unassembled WGS sequence"/>
</dbReference>
<keyword evidence="9" id="KW-0675">Receptor</keyword>
<feature type="transmembrane region" description="Helical" evidence="13">
    <location>
        <begin position="249"/>
        <end position="270"/>
    </location>
</feature>
<evidence type="ECO:0000256" key="6">
    <source>
        <dbReference type="ARBA" id="ARBA00022989"/>
    </source>
</evidence>
<dbReference type="AlphaFoldDB" id="A0A6L2QAE0"/>
<feature type="domain" description="Ionotropic glutamate receptor L-glutamate and glycine-binding" evidence="16">
    <location>
        <begin position="152"/>
        <end position="231"/>
    </location>
</feature>
<dbReference type="Pfam" id="PF10613">
    <property type="entry name" value="Lig_chan-Glu_bd"/>
    <property type="match status" value="1"/>
</dbReference>
<dbReference type="GO" id="GO:0015276">
    <property type="term" value="F:ligand-gated monoatomic ion channel activity"/>
    <property type="evidence" value="ECO:0007669"/>
    <property type="project" value="InterPro"/>
</dbReference>
<dbReference type="InterPro" id="IPR052192">
    <property type="entry name" value="Insect_Ionotropic_Sensory_Rcpt"/>
</dbReference>
<dbReference type="SUPFAM" id="SSF53850">
    <property type="entry name" value="Periplasmic binding protein-like II"/>
    <property type="match status" value="1"/>
</dbReference>
<keyword evidence="4" id="KW-1003">Cell membrane</keyword>
<evidence type="ECO:0000256" key="11">
    <source>
        <dbReference type="ARBA" id="ARBA00023286"/>
    </source>
</evidence>
<evidence type="ECO:0000256" key="8">
    <source>
        <dbReference type="ARBA" id="ARBA00023136"/>
    </source>
</evidence>
<dbReference type="InterPro" id="IPR019594">
    <property type="entry name" value="Glu/Gly-bd"/>
</dbReference>
<dbReference type="GO" id="GO:0005886">
    <property type="term" value="C:plasma membrane"/>
    <property type="evidence" value="ECO:0007669"/>
    <property type="project" value="UniProtKB-SubCell"/>
</dbReference>
<feature type="transmembrane region" description="Helical" evidence="13">
    <location>
        <begin position="317"/>
        <end position="339"/>
    </location>
</feature>
<evidence type="ECO:0000313" key="18">
    <source>
        <dbReference type="EMBL" id="GFG39908.1"/>
    </source>
</evidence>
<evidence type="ECO:0000256" key="12">
    <source>
        <dbReference type="ARBA" id="ARBA00023303"/>
    </source>
</evidence>
<gene>
    <name evidence="18" type="ORF">Cfor_03352</name>
</gene>
<dbReference type="Gene3D" id="3.40.190.10">
    <property type="entry name" value="Periplasmic binding protein-like II"/>
    <property type="match status" value="1"/>
</dbReference>
<comment type="subcellular location">
    <subcellularLocation>
        <location evidence="1">Cell membrane</location>
        <topology evidence="1">Multi-pass membrane protein</topology>
    </subcellularLocation>
</comment>
<evidence type="ECO:0000256" key="13">
    <source>
        <dbReference type="SAM" id="Phobius"/>
    </source>
</evidence>
<keyword evidence="10" id="KW-0325">Glycoprotein</keyword>
<keyword evidence="14" id="KW-0732">Signal</keyword>
<dbReference type="GO" id="GO:0050906">
    <property type="term" value="P:detection of stimulus involved in sensory perception"/>
    <property type="evidence" value="ECO:0007669"/>
    <property type="project" value="UniProtKB-ARBA"/>
</dbReference>
<evidence type="ECO:0000259" key="15">
    <source>
        <dbReference type="Pfam" id="PF00060"/>
    </source>
</evidence>
<keyword evidence="19" id="KW-1185">Reference proteome</keyword>
<feature type="transmembrane region" description="Helical" evidence="13">
    <location>
        <begin position="495"/>
        <end position="516"/>
    </location>
</feature>
<dbReference type="PANTHER" id="PTHR42643:SF24">
    <property type="entry name" value="IONOTROPIC RECEPTOR 60A"/>
    <property type="match status" value="1"/>
</dbReference>
<comment type="similarity">
    <text evidence="2">Belongs to the glutamate-gated ion channel (TC 1.A.10.1) family.</text>
</comment>
<keyword evidence="11" id="KW-1071">Ligand-gated ion channel</keyword>
<feature type="signal peptide" evidence="14">
    <location>
        <begin position="1"/>
        <end position="22"/>
    </location>
</feature>
<dbReference type="PANTHER" id="PTHR42643">
    <property type="entry name" value="IONOTROPIC RECEPTOR 20A-RELATED"/>
    <property type="match status" value="1"/>
</dbReference>
<organism evidence="18 19">
    <name type="scientific">Coptotermes formosanus</name>
    <name type="common">Formosan subterranean termite</name>
    <dbReference type="NCBI Taxonomy" id="36987"/>
    <lineage>
        <taxon>Eukaryota</taxon>
        <taxon>Metazoa</taxon>
        <taxon>Ecdysozoa</taxon>
        <taxon>Arthropoda</taxon>
        <taxon>Hexapoda</taxon>
        <taxon>Insecta</taxon>
        <taxon>Pterygota</taxon>
        <taxon>Neoptera</taxon>
        <taxon>Polyneoptera</taxon>
        <taxon>Dictyoptera</taxon>
        <taxon>Blattodea</taxon>
        <taxon>Blattoidea</taxon>
        <taxon>Termitoidae</taxon>
        <taxon>Rhinotermitidae</taxon>
        <taxon>Coptotermes</taxon>
    </lineage>
</organism>
<evidence type="ECO:0000256" key="10">
    <source>
        <dbReference type="ARBA" id="ARBA00023180"/>
    </source>
</evidence>
<feature type="chain" id="PRO_5026957462" description="Ionotropic glutamate receptor L-glutamate and glycine-binding domain-containing protein" evidence="14">
    <location>
        <begin position="23"/>
        <end position="523"/>
    </location>
</feature>
<evidence type="ECO:0000256" key="3">
    <source>
        <dbReference type="ARBA" id="ARBA00022448"/>
    </source>
</evidence>
<comment type="caution">
    <text evidence="18">The sequence shown here is derived from an EMBL/GenBank/DDBJ whole genome shotgun (WGS) entry which is preliminary data.</text>
</comment>
<evidence type="ECO:0008006" key="20">
    <source>
        <dbReference type="Google" id="ProtNLM"/>
    </source>
</evidence>
<keyword evidence="7" id="KW-0406">Ion transport</keyword>
<sequence length="523" mass="58820">VSGLVHLSHVVWLLFLDTNTSLEQYFTDINIPFDCHFLVAQPQGDHVVVLTEVYRVSPTLPLQTYRLGNWTAGGGLTRPSQGLYRRRNNLQGIVLRVAVNNVKCPRLCIFYLSFSTSRCDDEVTEITPNDSLTIVTAAARNNTLKVGGLFGEMWRVAELYANFTSHYSMPRLNLHGELVEDGKWTGVVGMLADRHVDASCCDLTMTTSRVDVVDFIEPVWADRTYVFIKKPTIVAVGWTTFLSPYSWQLWMALTATMITLVFTLSAVYCITRRYVGHTADEFPRYGIFHAVFYVIGCLCCQGSDVVPRNGSFRTLHLTAYLTSVVLVTSYSAALVSSIASRHATLPFTTFQEFLNDGTYRLGVVANSSIISNMRESTENSLRKLHQSMLPDMRSLPKRNNEGLRRVCEDERYAYMSPLYVLLTNAATCRLQMVPRAYIHSTKAMATVKGSPYRPILRQTFRSVRQSGIFRRICSDTLINPSQEDETTFQSVDQEAVSPLLAVLLIGIVFSLIVLLMERKAALC</sequence>
<dbReference type="InterPro" id="IPR057074">
    <property type="entry name" value="IR75A_N"/>
</dbReference>
<dbReference type="OrthoDB" id="6117597at2759"/>
<proteinExistence type="inferred from homology"/>
<keyword evidence="3" id="KW-0813">Transport</keyword>